<protein>
    <submittedName>
        <fullName evidence="1">Uncharacterized protein</fullName>
    </submittedName>
</protein>
<accession>A0AAV4Q7U2</accession>
<sequence length="78" mass="8982">MDNSMFPSKFIVTRSQGVLDLLSGQEFHRNLQEMNPQNFALSLPPARMSFRNDFEKKGGGNLPPPSDYNCMRLQRKYS</sequence>
<proteinExistence type="predicted"/>
<name>A0AAV4Q7U2_CAEEX</name>
<comment type="caution">
    <text evidence="1">The sequence shown here is derived from an EMBL/GenBank/DDBJ whole genome shotgun (WGS) entry which is preliminary data.</text>
</comment>
<dbReference type="Proteomes" id="UP001054945">
    <property type="component" value="Unassembled WGS sequence"/>
</dbReference>
<reference evidence="1 2" key="1">
    <citation type="submission" date="2021-06" db="EMBL/GenBank/DDBJ databases">
        <title>Caerostris extrusa draft genome.</title>
        <authorList>
            <person name="Kono N."/>
            <person name="Arakawa K."/>
        </authorList>
    </citation>
    <scope>NUCLEOTIDE SEQUENCE [LARGE SCALE GENOMIC DNA]</scope>
</reference>
<evidence type="ECO:0000313" key="1">
    <source>
        <dbReference type="EMBL" id="GIY06098.1"/>
    </source>
</evidence>
<keyword evidence="2" id="KW-1185">Reference proteome</keyword>
<evidence type="ECO:0000313" key="2">
    <source>
        <dbReference type="Proteomes" id="UP001054945"/>
    </source>
</evidence>
<dbReference type="EMBL" id="BPLR01005923">
    <property type="protein sequence ID" value="GIY06098.1"/>
    <property type="molecule type" value="Genomic_DNA"/>
</dbReference>
<dbReference type="AlphaFoldDB" id="A0AAV4Q7U2"/>
<gene>
    <name evidence="1" type="ORF">CEXT_156061</name>
</gene>
<organism evidence="1 2">
    <name type="scientific">Caerostris extrusa</name>
    <name type="common">Bark spider</name>
    <name type="synonym">Caerostris bankana</name>
    <dbReference type="NCBI Taxonomy" id="172846"/>
    <lineage>
        <taxon>Eukaryota</taxon>
        <taxon>Metazoa</taxon>
        <taxon>Ecdysozoa</taxon>
        <taxon>Arthropoda</taxon>
        <taxon>Chelicerata</taxon>
        <taxon>Arachnida</taxon>
        <taxon>Araneae</taxon>
        <taxon>Araneomorphae</taxon>
        <taxon>Entelegynae</taxon>
        <taxon>Araneoidea</taxon>
        <taxon>Araneidae</taxon>
        <taxon>Caerostris</taxon>
    </lineage>
</organism>